<evidence type="ECO:0000256" key="2">
    <source>
        <dbReference type="ARBA" id="ARBA00022833"/>
    </source>
</evidence>
<evidence type="ECO:0000259" key="5">
    <source>
        <dbReference type="PROSITE" id="PS50089"/>
    </source>
</evidence>
<sequence>MLIHGMCAICGEIFITNNIAALHCGHTFHADCIQEWFKHTETPTCPNCRTLTATNQVVRRLFFSVSDDTTLVDELMKTLSEKKYAFSCAQAEIRELKNDYENLEIKLAMEFVEKSELLERVALLDSQNGIQIEQLDEAKKLQKKLEAKLRNERKQLKKLRKKKRDLEARIESMEEQTRVSKKKENDLEKLVKSMEEQLKIYKKKESDFGELAKSLEGAPQISEEEEQFYDC</sequence>
<keyword evidence="1 3" id="KW-0863">Zinc-finger</keyword>
<evidence type="ECO:0000256" key="3">
    <source>
        <dbReference type="PROSITE-ProRule" id="PRU00175"/>
    </source>
</evidence>
<comment type="caution">
    <text evidence="6">The sequence shown here is derived from an EMBL/GenBank/DDBJ whole genome shotgun (WGS) entry which is preliminary data.</text>
</comment>
<feature type="domain" description="RING-type" evidence="5">
    <location>
        <begin position="7"/>
        <end position="49"/>
    </location>
</feature>
<dbReference type="SUPFAM" id="SSF57850">
    <property type="entry name" value="RING/U-box"/>
    <property type="match status" value="1"/>
</dbReference>
<evidence type="ECO:0000313" key="6">
    <source>
        <dbReference type="EMBL" id="CAJ0596320.1"/>
    </source>
</evidence>
<keyword evidence="4" id="KW-0175">Coiled coil</keyword>
<dbReference type="GO" id="GO:0008270">
    <property type="term" value="F:zinc ion binding"/>
    <property type="evidence" value="ECO:0007669"/>
    <property type="project" value="UniProtKB-KW"/>
</dbReference>
<reference evidence="6" key="1">
    <citation type="submission" date="2023-07" db="EMBL/GenBank/DDBJ databases">
        <authorList>
            <consortium name="CYATHOMIX"/>
        </authorList>
    </citation>
    <scope>NUCLEOTIDE SEQUENCE</scope>
    <source>
        <strain evidence="6">N/A</strain>
    </source>
</reference>
<dbReference type="GO" id="GO:0016567">
    <property type="term" value="P:protein ubiquitination"/>
    <property type="evidence" value="ECO:0007669"/>
    <property type="project" value="TreeGrafter"/>
</dbReference>
<dbReference type="Proteomes" id="UP001176961">
    <property type="component" value="Unassembled WGS sequence"/>
</dbReference>
<keyword evidence="2" id="KW-0862">Zinc</keyword>
<keyword evidence="7" id="KW-1185">Reference proteome</keyword>
<dbReference type="GO" id="GO:0005634">
    <property type="term" value="C:nucleus"/>
    <property type="evidence" value="ECO:0007669"/>
    <property type="project" value="TreeGrafter"/>
</dbReference>
<dbReference type="Gene3D" id="3.30.40.10">
    <property type="entry name" value="Zinc/RING finger domain, C3HC4 (zinc finger)"/>
    <property type="match status" value="1"/>
</dbReference>
<dbReference type="PANTHER" id="PTHR46569">
    <property type="entry name" value="E3 UBIQUITIN-PROTEIN LIGASE TRAIP"/>
    <property type="match status" value="1"/>
</dbReference>
<feature type="coiled-coil region" evidence="4">
    <location>
        <begin position="86"/>
        <end position="204"/>
    </location>
</feature>
<dbReference type="InterPro" id="IPR013083">
    <property type="entry name" value="Znf_RING/FYVE/PHD"/>
</dbReference>
<organism evidence="6 7">
    <name type="scientific">Cylicocyclus nassatus</name>
    <name type="common">Nematode worm</name>
    <dbReference type="NCBI Taxonomy" id="53992"/>
    <lineage>
        <taxon>Eukaryota</taxon>
        <taxon>Metazoa</taxon>
        <taxon>Ecdysozoa</taxon>
        <taxon>Nematoda</taxon>
        <taxon>Chromadorea</taxon>
        <taxon>Rhabditida</taxon>
        <taxon>Rhabditina</taxon>
        <taxon>Rhabditomorpha</taxon>
        <taxon>Strongyloidea</taxon>
        <taxon>Strongylidae</taxon>
        <taxon>Cylicocyclus</taxon>
    </lineage>
</organism>
<dbReference type="EMBL" id="CATQJL010000112">
    <property type="protein sequence ID" value="CAJ0596320.1"/>
    <property type="molecule type" value="Genomic_DNA"/>
</dbReference>
<dbReference type="GO" id="GO:0031297">
    <property type="term" value="P:replication fork processing"/>
    <property type="evidence" value="ECO:0007669"/>
    <property type="project" value="TreeGrafter"/>
</dbReference>
<keyword evidence="1 3" id="KW-0479">Metal-binding</keyword>
<name>A0AA36GQ86_CYLNA</name>
<evidence type="ECO:0000256" key="1">
    <source>
        <dbReference type="ARBA" id="ARBA00022771"/>
    </source>
</evidence>
<dbReference type="AlphaFoldDB" id="A0AA36GQ86"/>
<dbReference type="InterPro" id="IPR001841">
    <property type="entry name" value="Znf_RING"/>
</dbReference>
<dbReference type="PROSITE" id="PS50089">
    <property type="entry name" value="ZF_RING_2"/>
    <property type="match status" value="1"/>
</dbReference>
<evidence type="ECO:0000256" key="4">
    <source>
        <dbReference type="SAM" id="Coils"/>
    </source>
</evidence>
<evidence type="ECO:0000313" key="7">
    <source>
        <dbReference type="Proteomes" id="UP001176961"/>
    </source>
</evidence>
<dbReference type="Pfam" id="PF13639">
    <property type="entry name" value="zf-RING_2"/>
    <property type="match status" value="1"/>
</dbReference>
<dbReference type="PANTHER" id="PTHR46569:SF1">
    <property type="entry name" value="E3 UBIQUITIN-PROTEIN LIGASE RFWD3-RELATED"/>
    <property type="match status" value="1"/>
</dbReference>
<proteinExistence type="predicted"/>
<gene>
    <name evidence="6" type="ORF">CYNAS_LOCUS8303</name>
</gene>
<dbReference type="SMART" id="SM00184">
    <property type="entry name" value="RING"/>
    <property type="match status" value="1"/>
</dbReference>
<protein>
    <recommendedName>
        <fullName evidence="5">RING-type domain-containing protein</fullName>
    </recommendedName>
</protein>
<dbReference type="GO" id="GO:0061630">
    <property type="term" value="F:ubiquitin protein ligase activity"/>
    <property type="evidence" value="ECO:0007669"/>
    <property type="project" value="TreeGrafter"/>
</dbReference>
<accession>A0AA36GQ86</accession>
<dbReference type="InterPro" id="IPR052639">
    <property type="entry name" value="TRAIP_ubiq-protein_ligase"/>
</dbReference>
<dbReference type="GO" id="GO:0090734">
    <property type="term" value="C:site of DNA damage"/>
    <property type="evidence" value="ECO:0007669"/>
    <property type="project" value="TreeGrafter"/>
</dbReference>